<accession>A0A0E3NH58</accession>
<dbReference type="Proteomes" id="UP000056925">
    <property type="component" value="Chromosome"/>
</dbReference>
<dbReference type="PROSITE" id="PS51186">
    <property type="entry name" value="GNAT"/>
    <property type="match status" value="1"/>
</dbReference>
<dbReference type="Pfam" id="PF13673">
    <property type="entry name" value="Acetyltransf_10"/>
    <property type="match status" value="1"/>
</dbReference>
<dbReference type="GeneID" id="41603289"/>
<dbReference type="PANTHER" id="PTHR43451">
    <property type="entry name" value="ACETYLTRANSFERASE (GNAT) FAMILY PROTEIN"/>
    <property type="match status" value="1"/>
</dbReference>
<dbReference type="KEGG" id="mthe:MSTHC_1926"/>
<keyword evidence="2" id="KW-0808">Transferase</keyword>
<dbReference type="InterPro" id="IPR016181">
    <property type="entry name" value="Acyl_CoA_acyltransferase"/>
</dbReference>
<dbReference type="SUPFAM" id="SSF55729">
    <property type="entry name" value="Acyl-CoA N-acyltransferases (Nat)"/>
    <property type="match status" value="1"/>
</dbReference>
<dbReference type="HOGENOM" id="CLU_087351_0_1_2"/>
<reference evidence="2 3" key="1">
    <citation type="submission" date="2014-07" db="EMBL/GenBank/DDBJ databases">
        <title>Methanogenic archaea and the global carbon cycle.</title>
        <authorList>
            <person name="Henriksen J.R."/>
            <person name="Luke J."/>
            <person name="Reinhart S."/>
            <person name="Benedict M.N."/>
            <person name="Youngblut N.D."/>
            <person name="Metcalf M.E."/>
            <person name="Whitaker R.J."/>
            <person name="Metcalf W.W."/>
        </authorList>
    </citation>
    <scope>NUCLEOTIDE SEQUENCE [LARGE SCALE GENOMIC DNA]</scope>
    <source>
        <strain evidence="2 3">CHTI-55</strain>
    </source>
</reference>
<dbReference type="Gene3D" id="3.40.630.30">
    <property type="match status" value="1"/>
</dbReference>
<evidence type="ECO:0000313" key="2">
    <source>
        <dbReference type="EMBL" id="AKB16244.1"/>
    </source>
</evidence>
<dbReference type="GO" id="GO:0016747">
    <property type="term" value="F:acyltransferase activity, transferring groups other than amino-acyl groups"/>
    <property type="evidence" value="ECO:0007669"/>
    <property type="project" value="InterPro"/>
</dbReference>
<dbReference type="PATRIC" id="fig|1434121.4.peg.2355"/>
<dbReference type="EMBL" id="CP009502">
    <property type="protein sequence ID" value="AKB16244.1"/>
    <property type="molecule type" value="Genomic_DNA"/>
</dbReference>
<dbReference type="AlphaFoldDB" id="A0A0E3NH58"/>
<proteinExistence type="predicted"/>
<sequence>MQKIVRLYRSHDCKEIVNLFYDTVHTINSKDYSSAQLDAWAPEENNVDMWNKSLSSTYTVVIEINGSIVGFGNMDKTGYLDRLYVHKDFQGQGIATIIADELEKYAQRHDITIITTEASITAKPFFEKRGYKTIKQQSVERKGQTLINFIMEKYLVK</sequence>
<dbReference type="InterPro" id="IPR052564">
    <property type="entry name" value="N-acetyltrans/Recomb-assoc"/>
</dbReference>
<dbReference type="CDD" id="cd04301">
    <property type="entry name" value="NAT_SF"/>
    <property type="match status" value="1"/>
</dbReference>
<name>A0A0E3NH58_METTE</name>
<evidence type="ECO:0000313" key="3">
    <source>
        <dbReference type="Proteomes" id="UP000056925"/>
    </source>
</evidence>
<organism evidence="2 3">
    <name type="scientific">Methanosarcina thermophila CHTI-55</name>
    <dbReference type="NCBI Taxonomy" id="1434121"/>
    <lineage>
        <taxon>Archaea</taxon>
        <taxon>Methanobacteriati</taxon>
        <taxon>Methanobacteriota</taxon>
        <taxon>Stenosarchaea group</taxon>
        <taxon>Methanomicrobia</taxon>
        <taxon>Methanosarcinales</taxon>
        <taxon>Methanosarcinaceae</taxon>
        <taxon>Methanosarcina</taxon>
    </lineage>
</organism>
<gene>
    <name evidence="2" type="ORF">MSTHC_1926</name>
</gene>
<dbReference type="InterPro" id="IPR000182">
    <property type="entry name" value="GNAT_dom"/>
</dbReference>
<dbReference type="RefSeq" id="WP_148704497.1">
    <property type="nucleotide sequence ID" value="NZ_CP009502.1"/>
</dbReference>
<protein>
    <submittedName>
        <fullName evidence="2">Histone acetyltransferase HPA2 and related acetyltransferase</fullName>
    </submittedName>
</protein>
<feature type="domain" description="N-acetyltransferase" evidence="1">
    <location>
        <begin position="3"/>
        <end position="156"/>
    </location>
</feature>
<evidence type="ECO:0000259" key="1">
    <source>
        <dbReference type="PROSITE" id="PS51186"/>
    </source>
</evidence>
<dbReference type="PANTHER" id="PTHR43451:SF1">
    <property type="entry name" value="ACETYLTRANSFERASE"/>
    <property type="match status" value="1"/>
</dbReference>